<accession>A0A2S2FD20</accession>
<protein>
    <submittedName>
        <fullName evidence="1">Type I-F CRISPR-associated protein Csy1</fullName>
    </submittedName>
</protein>
<dbReference type="OrthoDB" id="9815616at2"/>
<dbReference type="InterPro" id="IPR013397">
    <property type="entry name" value="CRISPR-assoc_prot_Csy1"/>
</dbReference>
<sequence>MQNIIVGYLEARKEDFLQAKINSKLRGKKNEHDEEARLKVRSENQSEADAKYNLEVWLDNIIRKVKPNVTTHPAKFTNAKIDTDTSQIFLGHYTNDGYIKTGNVNLKNKVDVSGNSATNTIVYELYDLLDQDIGENQKVIHRFEENDASLIELVEKLNADFEYVKSKCLKVYYGENSIAETHSSTRQVYFPIANNEYHLLSVKTASMLMYEVKNRIDDMNVWIDGKHARTIKKENKFLEDGFSEIFDITEIGFSNGDFIKMGNYSLLNVKNKGIAYLLSSCPPTFEKRQVRLPSSDFFKQCLYWKKFSTEFESLKKYIVEINNIHTRKKIKRLLRQMVGDILFIAFCIRKNEKAWSKKENYQSLALEQRIWLDDAYLEQRESENEWKDEIARRIAKWILDTFDEYCGSKLISSAEILALKSIVIEALDEDKEFF</sequence>
<reference evidence="1" key="1">
    <citation type="submission" date="2019-08" db="EMBL/GenBank/DDBJ databases">
        <title>The complete genome of Acinetobacter defluvii strain WCHAD010030.</title>
        <authorList>
            <person name="Hu Y."/>
            <person name="Qin J."/>
            <person name="Feng Y."/>
            <person name="Zong Z."/>
        </authorList>
    </citation>
    <scope>NUCLEOTIDE SEQUENCE</scope>
    <source>
        <strain evidence="1">WCHA30</strain>
    </source>
</reference>
<dbReference type="EMBL" id="CP029397">
    <property type="protein sequence ID" value="AWL28780.1"/>
    <property type="molecule type" value="Genomic_DNA"/>
</dbReference>
<gene>
    <name evidence="1" type="ORF">DJ533_09465</name>
</gene>
<evidence type="ECO:0000313" key="2">
    <source>
        <dbReference type="Proteomes" id="UP000245977"/>
    </source>
</evidence>
<proteinExistence type="predicted"/>
<dbReference type="RefSeq" id="WP_065992419.1">
    <property type="nucleotide sequence ID" value="NZ_CP029397.2"/>
</dbReference>
<evidence type="ECO:0000313" key="1">
    <source>
        <dbReference type="EMBL" id="AWL28780.1"/>
    </source>
</evidence>
<dbReference type="STRING" id="1871111.GCA_001704615_00328"/>
<dbReference type="KEGG" id="adv:DJ533_09465"/>
<organism evidence="1 2">
    <name type="scientific">Acinetobacter defluvii</name>
    <dbReference type="NCBI Taxonomy" id="1871111"/>
    <lineage>
        <taxon>Bacteria</taxon>
        <taxon>Pseudomonadati</taxon>
        <taxon>Pseudomonadota</taxon>
        <taxon>Gammaproteobacteria</taxon>
        <taxon>Moraxellales</taxon>
        <taxon>Moraxellaceae</taxon>
        <taxon>Acinetobacter</taxon>
    </lineage>
</organism>
<name>A0A2S2FD20_9GAMM</name>
<dbReference type="Pfam" id="PF09611">
    <property type="entry name" value="Cas_Csy1"/>
    <property type="match status" value="1"/>
</dbReference>
<dbReference type="Proteomes" id="UP000245977">
    <property type="component" value="Chromosome"/>
</dbReference>
<keyword evidence="2" id="KW-1185">Reference proteome</keyword>
<dbReference type="AlphaFoldDB" id="A0A2S2FD20"/>